<evidence type="ECO:0000256" key="1">
    <source>
        <dbReference type="SAM" id="Phobius"/>
    </source>
</evidence>
<sequence length="401" mass="42482">MSKIILTAVILLIFLFQFPKVINAASINPDPIPDIQVGQVIGIKVSGLETGRLYYWEELNVSDTAYQYIYCFPADGSGEINQSLGPYTAAGSYTMIVSTATADSFESNGPDNCRPDVPVIGRSYNVTPSTTVSTNPCNPPRISSTNNGTNTCTYTKREGSRALPGECPAGYQLTENNCNTGYLPTLIRTTTTYRCECVTEGTPICQSSLLSCTSAEECQAGAGCENYVCLGYIGSRTPGRCVDSTTLCSKNAITCASDNDCRDGTEGCSNYYCWGGGIGCRYGPRPTPTPLPVSPVSAGGSQCGTEANPGFNTAIGCIPTNPNEFVKALLEFVIGISGGLAFLLMLLGAFQMLTSAGNPETLTAGKDRFTQAIIGLLFVIFSVLLLQIIGVDILGLRELGK</sequence>
<protein>
    <submittedName>
        <fullName evidence="2">Uncharacterized protein</fullName>
    </submittedName>
</protein>
<gene>
    <name evidence="2" type="ORF">A3B45_02750</name>
</gene>
<feature type="transmembrane region" description="Helical" evidence="1">
    <location>
        <begin position="332"/>
        <end position="353"/>
    </location>
</feature>
<evidence type="ECO:0000313" key="2">
    <source>
        <dbReference type="EMBL" id="OGE43924.1"/>
    </source>
</evidence>
<comment type="caution">
    <text evidence="2">The sequence shown here is derived from an EMBL/GenBank/DDBJ whole genome shotgun (WGS) entry which is preliminary data.</text>
</comment>
<keyword evidence="1" id="KW-0472">Membrane</keyword>
<accession>A0A1F5KSW7</accession>
<dbReference type="STRING" id="1797785.A3B45_02750"/>
<reference evidence="2 3" key="1">
    <citation type="journal article" date="2016" name="Nat. Commun.">
        <title>Thousands of microbial genomes shed light on interconnected biogeochemical processes in an aquifer system.</title>
        <authorList>
            <person name="Anantharaman K."/>
            <person name="Brown C.T."/>
            <person name="Hug L.A."/>
            <person name="Sharon I."/>
            <person name="Castelle C.J."/>
            <person name="Probst A.J."/>
            <person name="Thomas B.C."/>
            <person name="Singh A."/>
            <person name="Wilkins M.J."/>
            <person name="Karaoz U."/>
            <person name="Brodie E.L."/>
            <person name="Williams K.H."/>
            <person name="Hubbard S.S."/>
            <person name="Banfield J.F."/>
        </authorList>
    </citation>
    <scope>NUCLEOTIDE SEQUENCE [LARGE SCALE GENOMIC DNA]</scope>
</reference>
<dbReference type="Pfam" id="PF18895">
    <property type="entry name" value="T4SS_pilin"/>
    <property type="match status" value="1"/>
</dbReference>
<dbReference type="EMBL" id="MFDM01000011">
    <property type="protein sequence ID" value="OGE43924.1"/>
    <property type="molecule type" value="Genomic_DNA"/>
</dbReference>
<dbReference type="AlphaFoldDB" id="A0A1F5KSW7"/>
<dbReference type="InterPro" id="IPR043993">
    <property type="entry name" value="T4SS_pilin"/>
</dbReference>
<evidence type="ECO:0000313" key="3">
    <source>
        <dbReference type="Proteomes" id="UP000178565"/>
    </source>
</evidence>
<keyword evidence="1" id="KW-0812">Transmembrane</keyword>
<feature type="transmembrane region" description="Helical" evidence="1">
    <location>
        <begin position="373"/>
        <end position="396"/>
    </location>
</feature>
<proteinExistence type="predicted"/>
<keyword evidence="1" id="KW-1133">Transmembrane helix</keyword>
<dbReference type="Proteomes" id="UP000178565">
    <property type="component" value="Unassembled WGS sequence"/>
</dbReference>
<organism evidence="2 3">
    <name type="scientific">Candidatus Daviesbacteria bacterium RIFCSPLOWO2_01_FULL_39_12</name>
    <dbReference type="NCBI Taxonomy" id="1797785"/>
    <lineage>
        <taxon>Bacteria</taxon>
        <taxon>Candidatus Daviesiibacteriota</taxon>
    </lineage>
</organism>
<name>A0A1F5KSW7_9BACT</name>